<keyword evidence="6" id="KW-1185">Reference proteome</keyword>
<proteinExistence type="predicted"/>
<comment type="caution">
    <text evidence="5">The sequence shown here is derived from an EMBL/GenBank/DDBJ whole genome shotgun (WGS) entry which is preliminary data.</text>
</comment>
<dbReference type="InterPro" id="IPR001932">
    <property type="entry name" value="PPM-type_phosphatase-like_dom"/>
</dbReference>
<organism evidence="5 6">
    <name type="scientific">Sediminitomix flava</name>
    <dbReference type="NCBI Taxonomy" id="379075"/>
    <lineage>
        <taxon>Bacteria</taxon>
        <taxon>Pseudomonadati</taxon>
        <taxon>Bacteroidota</taxon>
        <taxon>Cytophagia</taxon>
        <taxon>Cytophagales</taxon>
        <taxon>Flammeovirgaceae</taxon>
        <taxon>Sediminitomix</taxon>
    </lineage>
</organism>
<keyword evidence="3" id="KW-1133">Transmembrane helix</keyword>
<evidence type="ECO:0000259" key="4">
    <source>
        <dbReference type="SMART" id="SM00331"/>
    </source>
</evidence>
<protein>
    <submittedName>
        <fullName evidence="5">Serine phosphatase RsbU (Regulator of sigma subunit)</fullName>
    </submittedName>
</protein>
<gene>
    <name evidence="5" type="ORF">BC781_102274</name>
</gene>
<dbReference type="EMBL" id="QGDO01000002">
    <property type="protein sequence ID" value="PWJ42729.1"/>
    <property type="molecule type" value="Genomic_DNA"/>
</dbReference>
<dbReference type="InterPro" id="IPR052016">
    <property type="entry name" value="Bact_Sigma-Reg"/>
</dbReference>
<feature type="domain" description="PPM-type phosphatase" evidence="4">
    <location>
        <begin position="278"/>
        <end position="496"/>
    </location>
</feature>
<accession>A0A315ZC82</accession>
<evidence type="ECO:0000256" key="2">
    <source>
        <dbReference type="SAM" id="Coils"/>
    </source>
</evidence>
<feature type="transmembrane region" description="Helical" evidence="3">
    <location>
        <begin position="104"/>
        <end position="120"/>
    </location>
</feature>
<keyword evidence="1" id="KW-0378">Hydrolase</keyword>
<feature type="transmembrane region" description="Helical" evidence="3">
    <location>
        <begin position="47"/>
        <end position="68"/>
    </location>
</feature>
<feature type="transmembrane region" description="Helical" evidence="3">
    <location>
        <begin position="80"/>
        <end position="98"/>
    </location>
</feature>
<dbReference type="GO" id="GO:0016791">
    <property type="term" value="F:phosphatase activity"/>
    <property type="evidence" value="ECO:0007669"/>
    <property type="project" value="TreeGrafter"/>
</dbReference>
<dbReference type="PANTHER" id="PTHR43156">
    <property type="entry name" value="STAGE II SPORULATION PROTEIN E-RELATED"/>
    <property type="match status" value="1"/>
</dbReference>
<evidence type="ECO:0000256" key="1">
    <source>
        <dbReference type="ARBA" id="ARBA00022801"/>
    </source>
</evidence>
<sequence>MADFQNINIERLNKIEEAEKHVLINKSFMVVILGMLVLGGFAAYMGFYLGTLIGAITIFFLLITLVCFKKEWMGIDTLTIVYPGLLYAMFMALCYVTGGIRSSMAVWYITTIVSSFIYGGKRKGLFWSFFGVLSFMVFYIAELNGHVFENGIPEQYRLAFDGVTFMGILLYLALGLSTYEKWTVKSRERLQDMNDEILCQNEELTQQKEEITAQNTHLAESQHALQELNDEVSSKNEEIVTQNNQLEKTQQILYSSLNYGRRLQKKLFDFDAELRRDFNSHFVFQRPRNIVSGDFYWYEKIGDFKIVVVTDCTGHGVPSAFLTILAQSALKNLITSQQILNTSQILKELDTYIIENFKGDFDEGMDMGILMVNEKENVFAYSGAKTPLYRMQNGELQVIKGDINPVGGSHYKNKTYTTHLHSIEKGDIFYLSTDGYQDQFGGAENKKYLRKQFRDFLVKIHEKPLDEQKELLGSEIDSWKKNHSQTDDMLVLGLKV</sequence>
<dbReference type="RefSeq" id="WP_109616856.1">
    <property type="nucleotide sequence ID" value="NZ_QGDO01000002.1"/>
</dbReference>
<dbReference type="Gene3D" id="3.60.40.10">
    <property type="entry name" value="PPM-type phosphatase domain"/>
    <property type="match status" value="1"/>
</dbReference>
<feature type="coiled-coil region" evidence="2">
    <location>
        <begin position="187"/>
        <end position="249"/>
    </location>
</feature>
<reference evidence="5 6" key="1">
    <citation type="submission" date="2018-03" db="EMBL/GenBank/DDBJ databases">
        <title>Genomic Encyclopedia of Archaeal and Bacterial Type Strains, Phase II (KMG-II): from individual species to whole genera.</title>
        <authorList>
            <person name="Goeker M."/>
        </authorList>
    </citation>
    <scope>NUCLEOTIDE SEQUENCE [LARGE SCALE GENOMIC DNA]</scope>
    <source>
        <strain evidence="5 6">DSM 28229</strain>
    </source>
</reference>
<evidence type="ECO:0000256" key="3">
    <source>
        <dbReference type="SAM" id="Phobius"/>
    </source>
</evidence>
<dbReference type="AlphaFoldDB" id="A0A315ZC82"/>
<name>A0A315ZC82_SEDFL</name>
<dbReference type="SMART" id="SM00331">
    <property type="entry name" value="PP2C_SIG"/>
    <property type="match status" value="1"/>
</dbReference>
<keyword evidence="3" id="KW-0812">Transmembrane</keyword>
<feature type="transmembrane region" description="Helical" evidence="3">
    <location>
        <begin position="21"/>
        <end position="41"/>
    </location>
</feature>
<evidence type="ECO:0000313" key="5">
    <source>
        <dbReference type="EMBL" id="PWJ42729.1"/>
    </source>
</evidence>
<keyword evidence="2" id="KW-0175">Coiled coil</keyword>
<evidence type="ECO:0000313" key="6">
    <source>
        <dbReference type="Proteomes" id="UP000245535"/>
    </source>
</evidence>
<feature type="transmembrane region" description="Helical" evidence="3">
    <location>
        <begin position="125"/>
        <end position="142"/>
    </location>
</feature>
<dbReference type="PANTHER" id="PTHR43156:SF9">
    <property type="entry name" value="HAMP DOMAIN-CONTAINING PROTEIN"/>
    <property type="match status" value="1"/>
</dbReference>
<keyword evidence="3" id="KW-0472">Membrane</keyword>
<dbReference type="OrthoDB" id="974805at2"/>
<feature type="transmembrane region" description="Helical" evidence="3">
    <location>
        <begin position="162"/>
        <end position="179"/>
    </location>
</feature>
<dbReference type="Proteomes" id="UP000245535">
    <property type="component" value="Unassembled WGS sequence"/>
</dbReference>
<dbReference type="InterPro" id="IPR036457">
    <property type="entry name" value="PPM-type-like_dom_sf"/>
</dbReference>
<dbReference type="Pfam" id="PF07228">
    <property type="entry name" value="SpoIIE"/>
    <property type="match status" value="1"/>
</dbReference>